<organism evidence="4 5">
    <name type="scientific">Coprinellus micaceus</name>
    <name type="common">Glistening ink-cap mushroom</name>
    <name type="synonym">Coprinus micaceus</name>
    <dbReference type="NCBI Taxonomy" id="71717"/>
    <lineage>
        <taxon>Eukaryota</taxon>
        <taxon>Fungi</taxon>
        <taxon>Dikarya</taxon>
        <taxon>Basidiomycota</taxon>
        <taxon>Agaricomycotina</taxon>
        <taxon>Agaricomycetes</taxon>
        <taxon>Agaricomycetidae</taxon>
        <taxon>Agaricales</taxon>
        <taxon>Agaricineae</taxon>
        <taxon>Psathyrellaceae</taxon>
        <taxon>Coprinellus</taxon>
    </lineage>
</organism>
<reference evidence="4 5" key="1">
    <citation type="journal article" date="2019" name="Nat. Ecol. Evol.">
        <title>Megaphylogeny resolves global patterns of mushroom evolution.</title>
        <authorList>
            <person name="Varga T."/>
            <person name="Krizsan K."/>
            <person name="Foldi C."/>
            <person name="Dima B."/>
            <person name="Sanchez-Garcia M."/>
            <person name="Sanchez-Ramirez S."/>
            <person name="Szollosi G.J."/>
            <person name="Szarkandi J.G."/>
            <person name="Papp V."/>
            <person name="Albert L."/>
            <person name="Andreopoulos W."/>
            <person name="Angelini C."/>
            <person name="Antonin V."/>
            <person name="Barry K.W."/>
            <person name="Bougher N.L."/>
            <person name="Buchanan P."/>
            <person name="Buyck B."/>
            <person name="Bense V."/>
            <person name="Catcheside P."/>
            <person name="Chovatia M."/>
            <person name="Cooper J."/>
            <person name="Damon W."/>
            <person name="Desjardin D."/>
            <person name="Finy P."/>
            <person name="Geml J."/>
            <person name="Haridas S."/>
            <person name="Hughes K."/>
            <person name="Justo A."/>
            <person name="Karasinski D."/>
            <person name="Kautmanova I."/>
            <person name="Kiss B."/>
            <person name="Kocsube S."/>
            <person name="Kotiranta H."/>
            <person name="LaButti K.M."/>
            <person name="Lechner B.E."/>
            <person name="Liimatainen K."/>
            <person name="Lipzen A."/>
            <person name="Lukacs Z."/>
            <person name="Mihaltcheva S."/>
            <person name="Morgado L.N."/>
            <person name="Niskanen T."/>
            <person name="Noordeloos M.E."/>
            <person name="Ohm R.A."/>
            <person name="Ortiz-Santana B."/>
            <person name="Ovrebo C."/>
            <person name="Racz N."/>
            <person name="Riley R."/>
            <person name="Savchenko A."/>
            <person name="Shiryaev A."/>
            <person name="Soop K."/>
            <person name="Spirin V."/>
            <person name="Szebenyi C."/>
            <person name="Tomsovsky M."/>
            <person name="Tulloss R.E."/>
            <person name="Uehling J."/>
            <person name="Grigoriev I.V."/>
            <person name="Vagvolgyi C."/>
            <person name="Papp T."/>
            <person name="Martin F.M."/>
            <person name="Miettinen O."/>
            <person name="Hibbett D.S."/>
            <person name="Nagy L.G."/>
        </authorList>
    </citation>
    <scope>NUCLEOTIDE SEQUENCE [LARGE SCALE GENOMIC DNA]</scope>
    <source>
        <strain evidence="4 5">FP101781</strain>
    </source>
</reference>
<feature type="transmembrane region" description="Helical" evidence="2">
    <location>
        <begin position="20"/>
        <end position="37"/>
    </location>
</feature>
<keyword evidence="2" id="KW-0812">Transmembrane</keyword>
<evidence type="ECO:0000313" key="5">
    <source>
        <dbReference type="Proteomes" id="UP000298030"/>
    </source>
</evidence>
<dbReference type="AlphaFoldDB" id="A0A4Y7T506"/>
<dbReference type="Proteomes" id="UP000298030">
    <property type="component" value="Unassembled WGS sequence"/>
</dbReference>
<feature type="transmembrane region" description="Helical" evidence="2">
    <location>
        <begin position="57"/>
        <end position="75"/>
    </location>
</feature>
<protein>
    <recommendedName>
        <fullName evidence="3">DUF6533 domain-containing protein</fullName>
    </recommendedName>
</protein>
<dbReference type="OrthoDB" id="2638860at2759"/>
<name>A0A4Y7T506_COPMI</name>
<feature type="transmembrane region" description="Helical" evidence="2">
    <location>
        <begin position="233"/>
        <end position="253"/>
    </location>
</feature>
<keyword evidence="2" id="KW-1133">Transmembrane helix</keyword>
<feature type="region of interest" description="Disordered" evidence="1">
    <location>
        <begin position="327"/>
        <end position="348"/>
    </location>
</feature>
<accession>A0A4Y7T506</accession>
<proteinExistence type="predicted"/>
<feature type="transmembrane region" description="Helical" evidence="2">
    <location>
        <begin position="194"/>
        <end position="213"/>
    </location>
</feature>
<dbReference type="EMBL" id="QPFP01000031">
    <property type="protein sequence ID" value="TEB28649.1"/>
    <property type="molecule type" value="Genomic_DNA"/>
</dbReference>
<feature type="transmembrane region" description="Helical" evidence="2">
    <location>
        <begin position="95"/>
        <end position="122"/>
    </location>
</feature>
<evidence type="ECO:0000256" key="1">
    <source>
        <dbReference type="SAM" id="MobiDB-lite"/>
    </source>
</evidence>
<evidence type="ECO:0000313" key="4">
    <source>
        <dbReference type="EMBL" id="TEB28649.1"/>
    </source>
</evidence>
<feature type="domain" description="DUF6533" evidence="3">
    <location>
        <begin position="23"/>
        <end position="68"/>
    </location>
</feature>
<feature type="compositionally biased region" description="Gly residues" evidence="1">
    <location>
        <begin position="339"/>
        <end position="348"/>
    </location>
</feature>
<sequence>MSASPEEIQALVDAVSQWRMQEYIMISFYAFYVYYTLTTMDREASIIAPQKWNRGKVLYVIIRYGTIVYIALHLSRDYRNYYSIDPMQCQICKGLLITHVVIYWIILLACDVSLGLCLGALLQARKLYVGALVVLSVAMPLISAILLIAGNVLYPAEPVAELDEALGYACYFPFTSEDLGGAAIIYAGLEVRSYINVAATALLVTIAISTLILRYKGQNGQLVRVMRRDGGLYYLSLLAIRFAGAILLTPAIIAGTALFANPGYILVTMANDIAIPIFAQRLMTNMRKVDYMGSEPYASKLLFAPANSGSETESGFDDELASSLKTVSEPPSFRHPKGGDLGGCNGNV</sequence>
<dbReference type="InterPro" id="IPR045340">
    <property type="entry name" value="DUF6533"/>
</dbReference>
<gene>
    <name evidence="4" type="ORF">FA13DRAFT_1815732</name>
</gene>
<keyword evidence="2" id="KW-0472">Membrane</keyword>
<evidence type="ECO:0000256" key="2">
    <source>
        <dbReference type="SAM" id="Phobius"/>
    </source>
</evidence>
<evidence type="ECO:0000259" key="3">
    <source>
        <dbReference type="Pfam" id="PF20151"/>
    </source>
</evidence>
<feature type="transmembrane region" description="Helical" evidence="2">
    <location>
        <begin position="129"/>
        <end position="154"/>
    </location>
</feature>
<feature type="transmembrane region" description="Helical" evidence="2">
    <location>
        <begin position="259"/>
        <end position="279"/>
    </location>
</feature>
<keyword evidence="5" id="KW-1185">Reference proteome</keyword>
<comment type="caution">
    <text evidence="4">The sequence shown here is derived from an EMBL/GenBank/DDBJ whole genome shotgun (WGS) entry which is preliminary data.</text>
</comment>
<dbReference type="Pfam" id="PF20151">
    <property type="entry name" value="DUF6533"/>
    <property type="match status" value="1"/>
</dbReference>